<accession>A0A2N0R032</accession>
<dbReference type="VEuPathDB" id="FungiDB:RhiirA1_541992"/>
<feature type="region of interest" description="Disordered" evidence="1">
    <location>
        <begin position="30"/>
        <end position="62"/>
    </location>
</feature>
<dbReference type="EMBL" id="LLXH01002066">
    <property type="protein sequence ID" value="PKC56678.1"/>
    <property type="molecule type" value="Genomic_DNA"/>
</dbReference>
<evidence type="ECO:0000256" key="1">
    <source>
        <dbReference type="SAM" id="MobiDB-lite"/>
    </source>
</evidence>
<reference evidence="2 3" key="1">
    <citation type="submission" date="2017-10" db="EMBL/GenBank/DDBJ databases">
        <title>Extensive intraspecific genome diversity in a model arbuscular mycorrhizal fungus.</title>
        <authorList>
            <person name="Chen E.C.H."/>
            <person name="Morin E."/>
            <person name="Baudet D."/>
            <person name="Noel J."/>
            <person name="Ndikumana S."/>
            <person name="Charron P."/>
            <person name="St-Onge C."/>
            <person name="Giorgi J."/>
            <person name="Grigoriev I.V."/>
            <person name="Roux C."/>
            <person name="Martin F.M."/>
            <person name="Corradi N."/>
        </authorList>
    </citation>
    <scope>NUCLEOTIDE SEQUENCE [LARGE SCALE GENOMIC DNA]</scope>
    <source>
        <strain evidence="2 3">A1</strain>
    </source>
</reference>
<dbReference type="Proteomes" id="UP000232688">
    <property type="component" value="Unassembled WGS sequence"/>
</dbReference>
<dbReference type="AlphaFoldDB" id="A0A2N0R032"/>
<gene>
    <name evidence="2" type="ORF">RhiirA1_541992</name>
</gene>
<name>A0A2N0R032_9GLOM</name>
<proteinExistence type="predicted"/>
<sequence>MSSIKARIYTIEESIEVGDIEHTSLPKTQSINIPTATPSADAAPINHVPPDESSLDSSTNGKSYPAKWERIVIEDEDVYSFKDNLEILVQSQLEVQVIFQEYYITSYNMKKKGD</sequence>
<dbReference type="VEuPathDB" id="FungiDB:FUN_003527"/>
<evidence type="ECO:0000313" key="2">
    <source>
        <dbReference type="EMBL" id="PKC56678.1"/>
    </source>
</evidence>
<organism evidence="2 3">
    <name type="scientific">Rhizophagus irregularis</name>
    <dbReference type="NCBI Taxonomy" id="588596"/>
    <lineage>
        <taxon>Eukaryota</taxon>
        <taxon>Fungi</taxon>
        <taxon>Fungi incertae sedis</taxon>
        <taxon>Mucoromycota</taxon>
        <taxon>Glomeromycotina</taxon>
        <taxon>Glomeromycetes</taxon>
        <taxon>Glomerales</taxon>
        <taxon>Glomeraceae</taxon>
        <taxon>Rhizophagus</taxon>
    </lineage>
</organism>
<protein>
    <submittedName>
        <fullName evidence="2">Uncharacterized protein</fullName>
    </submittedName>
</protein>
<reference evidence="2 3" key="2">
    <citation type="submission" date="2017-10" db="EMBL/GenBank/DDBJ databases">
        <title>Genome analyses suggest a sexual origin of heterokaryosis in a supposedly ancient asexual fungus.</title>
        <authorList>
            <person name="Corradi N."/>
            <person name="Sedzielewska K."/>
            <person name="Noel J."/>
            <person name="Charron P."/>
            <person name="Farinelli L."/>
            <person name="Marton T."/>
            <person name="Kruger M."/>
            <person name="Pelin A."/>
            <person name="Brachmann A."/>
            <person name="Corradi N."/>
        </authorList>
    </citation>
    <scope>NUCLEOTIDE SEQUENCE [LARGE SCALE GENOMIC DNA]</scope>
    <source>
        <strain evidence="2 3">A1</strain>
    </source>
</reference>
<comment type="caution">
    <text evidence="2">The sequence shown here is derived from an EMBL/GenBank/DDBJ whole genome shotgun (WGS) entry which is preliminary data.</text>
</comment>
<evidence type="ECO:0000313" key="3">
    <source>
        <dbReference type="Proteomes" id="UP000232688"/>
    </source>
</evidence>